<evidence type="ECO:0000256" key="1">
    <source>
        <dbReference type="ARBA" id="ARBA00023157"/>
    </source>
</evidence>
<feature type="chain" id="PRO_5044559920" evidence="2">
    <location>
        <begin position="24"/>
        <end position="185"/>
    </location>
</feature>
<dbReference type="OrthoDB" id="7773875at2759"/>
<feature type="domain" description="C-type lectin" evidence="3">
    <location>
        <begin position="30"/>
        <end position="151"/>
    </location>
</feature>
<keyword evidence="1" id="KW-1015">Disulfide bond</keyword>
<dbReference type="PROSITE" id="PS00615">
    <property type="entry name" value="C_TYPE_LECTIN_1"/>
    <property type="match status" value="1"/>
</dbReference>
<dbReference type="InterPro" id="IPR016187">
    <property type="entry name" value="CTDL_fold"/>
</dbReference>
<dbReference type="VEuPathDB" id="VectorBase:MDOA001639"/>
<dbReference type="SUPFAM" id="SSF56436">
    <property type="entry name" value="C-type lectin-like"/>
    <property type="match status" value="1"/>
</dbReference>
<dbReference type="InterPro" id="IPR001304">
    <property type="entry name" value="C-type_lectin-like"/>
</dbReference>
<evidence type="ECO:0000313" key="6">
    <source>
        <dbReference type="RefSeq" id="XP_005186599.1"/>
    </source>
</evidence>
<reference evidence="4" key="1">
    <citation type="submission" date="2020-05" db="UniProtKB">
        <authorList>
            <consortium name="EnsemblMetazoa"/>
        </authorList>
    </citation>
    <scope>IDENTIFICATION</scope>
    <source>
        <strain evidence="4">Aabys</strain>
    </source>
</reference>
<evidence type="ECO:0000313" key="4">
    <source>
        <dbReference type="EnsemblMetazoa" id="MDOA001639-PA"/>
    </source>
</evidence>
<dbReference type="EnsemblMetazoa" id="MDOA001639-RA">
    <property type="protein sequence ID" value="MDOA001639-PA"/>
    <property type="gene ID" value="MDOA001639"/>
</dbReference>
<dbReference type="KEGG" id="mde:101899245"/>
<dbReference type="InterPro" id="IPR018378">
    <property type="entry name" value="C-type_lectin_CS"/>
</dbReference>
<keyword evidence="5" id="KW-1185">Reference proteome</keyword>
<organism evidence="4">
    <name type="scientific">Musca domestica</name>
    <name type="common">House fly</name>
    <dbReference type="NCBI Taxonomy" id="7370"/>
    <lineage>
        <taxon>Eukaryota</taxon>
        <taxon>Metazoa</taxon>
        <taxon>Ecdysozoa</taxon>
        <taxon>Arthropoda</taxon>
        <taxon>Hexapoda</taxon>
        <taxon>Insecta</taxon>
        <taxon>Pterygota</taxon>
        <taxon>Neoptera</taxon>
        <taxon>Endopterygota</taxon>
        <taxon>Diptera</taxon>
        <taxon>Brachycera</taxon>
        <taxon>Muscomorpha</taxon>
        <taxon>Muscoidea</taxon>
        <taxon>Muscidae</taxon>
        <taxon>Musca</taxon>
    </lineage>
</organism>
<protein>
    <submittedName>
        <fullName evidence="6">Lectin subunit alpha-like</fullName>
    </submittedName>
</protein>
<dbReference type="Gene3D" id="3.10.100.10">
    <property type="entry name" value="Mannose-Binding Protein A, subunit A"/>
    <property type="match status" value="1"/>
</dbReference>
<dbReference type="Proteomes" id="UP001652621">
    <property type="component" value="Unplaced"/>
</dbReference>
<dbReference type="InterPro" id="IPR016186">
    <property type="entry name" value="C-type_lectin-like/link_sf"/>
</dbReference>
<dbReference type="eggNOG" id="KOG4297">
    <property type="taxonomic scope" value="Eukaryota"/>
</dbReference>
<evidence type="ECO:0000259" key="3">
    <source>
        <dbReference type="PROSITE" id="PS50041"/>
    </source>
</evidence>
<dbReference type="PROSITE" id="PS50041">
    <property type="entry name" value="C_TYPE_LECTIN_2"/>
    <property type="match status" value="1"/>
</dbReference>
<proteinExistence type="predicted"/>
<gene>
    <name evidence="4" type="primary">101899245</name>
    <name evidence="6" type="synonym">LOC101899245</name>
</gene>
<sequence>MKATTFLLGSLLIVPLMGWHALAGKHYTTKKGIQYYIEHLYQYTWFEAYFECAYRNMSLYTYGSQAEFNDLYELLTSDKFPDKPPHAWIGAVGVKGKFIWIKNQKPMTELHLWAENNPDNSKDIEHCLQIWHSKKFLNDLDCLRKIGFVCEIRRDAEALSPAATGYVESGKYKGLTINLYQNNVH</sequence>
<evidence type="ECO:0000313" key="5">
    <source>
        <dbReference type="Proteomes" id="UP001652621"/>
    </source>
</evidence>
<reference evidence="6" key="2">
    <citation type="submission" date="2025-04" db="UniProtKB">
        <authorList>
            <consortium name="RefSeq"/>
        </authorList>
    </citation>
    <scope>IDENTIFICATION</scope>
    <source>
        <strain evidence="6">Aabys</strain>
    </source>
</reference>
<dbReference type="VEuPathDB" id="VectorBase:MDOMA2_006134"/>
<keyword evidence="2" id="KW-0732">Signal</keyword>
<accession>A0A1I8M663</accession>
<dbReference type="GeneID" id="101899245"/>
<dbReference type="CDD" id="cd00037">
    <property type="entry name" value="CLECT"/>
    <property type="match status" value="1"/>
</dbReference>
<dbReference type="RefSeq" id="XP_005186599.1">
    <property type="nucleotide sequence ID" value="XM_005186542.3"/>
</dbReference>
<dbReference type="Pfam" id="PF00059">
    <property type="entry name" value="Lectin_C"/>
    <property type="match status" value="1"/>
</dbReference>
<name>A0A1I8M663_MUSDO</name>
<dbReference type="AlphaFoldDB" id="A0A1I8M663"/>
<evidence type="ECO:0000256" key="2">
    <source>
        <dbReference type="SAM" id="SignalP"/>
    </source>
</evidence>
<feature type="signal peptide" evidence="2">
    <location>
        <begin position="1"/>
        <end position="23"/>
    </location>
</feature>
<dbReference type="SMART" id="SM00034">
    <property type="entry name" value="CLECT"/>
    <property type="match status" value="1"/>
</dbReference>